<dbReference type="EMBL" id="FOKY01000002">
    <property type="protein sequence ID" value="SFB75284.1"/>
    <property type="molecule type" value="Genomic_DNA"/>
</dbReference>
<evidence type="ECO:0000313" key="2">
    <source>
        <dbReference type="Proteomes" id="UP000240042"/>
    </source>
</evidence>
<gene>
    <name evidence="1" type="ORF">SAMN02745150_00618</name>
</gene>
<evidence type="ECO:0000313" key="1">
    <source>
        <dbReference type="EMBL" id="SFB75284.1"/>
    </source>
</evidence>
<sequence>MTWLEEKIHQNMKLIDQEGNTKENLSTLDLLVSIRKKYHDGNDPLGEKIRVMEEFISFIKKKYSNKDFSQTIFLIEQFLYKQVS</sequence>
<protein>
    <submittedName>
        <fullName evidence="1">Uncharacterized protein</fullName>
    </submittedName>
</protein>
<reference evidence="2" key="1">
    <citation type="submission" date="2016-10" db="EMBL/GenBank/DDBJ databases">
        <authorList>
            <person name="Varghese N."/>
            <person name="Submissions S."/>
        </authorList>
    </citation>
    <scope>NUCLEOTIDE SEQUENCE [LARGE SCALE GENOMIC DNA]</scope>
    <source>
        <strain evidence="2">ATCC 43811</strain>
    </source>
</reference>
<dbReference type="Proteomes" id="UP000240042">
    <property type="component" value="Unassembled WGS sequence"/>
</dbReference>
<accession>A0A1I1DKC1</accession>
<dbReference type="STRING" id="34097.SAMN02745150_00618"/>
<keyword evidence="2" id="KW-1185">Reference proteome</keyword>
<name>A0A1I1DKC1_BREAD</name>
<organism evidence="1 2">
    <name type="scientific">Brevinema andersonii</name>
    <dbReference type="NCBI Taxonomy" id="34097"/>
    <lineage>
        <taxon>Bacteria</taxon>
        <taxon>Pseudomonadati</taxon>
        <taxon>Spirochaetota</taxon>
        <taxon>Spirochaetia</taxon>
        <taxon>Brevinematales</taxon>
        <taxon>Brevinemataceae</taxon>
        <taxon>Brevinema</taxon>
    </lineage>
</organism>
<dbReference type="AlphaFoldDB" id="A0A1I1DKC1"/>
<proteinExistence type="predicted"/>